<dbReference type="SUPFAM" id="SSF50969">
    <property type="entry name" value="YVTN repeat-like/Quinoprotein amine dehydrogenase"/>
    <property type="match status" value="1"/>
</dbReference>
<evidence type="ECO:0000313" key="2">
    <source>
        <dbReference type="EMBL" id="AFY83528.1"/>
    </source>
</evidence>
<gene>
    <name evidence="2" type="ORF">Oscil6304_3990</name>
</gene>
<keyword evidence="3" id="KW-1185">Reference proteome</keyword>
<dbReference type="InParanoid" id="K9TM94"/>
<dbReference type="HOGENOM" id="CLU_701784_0_0_3"/>
<reference evidence="2 3" key="1">
    <citation type="submission" date="2012-06" db="EMBL/GenBank/DDBJ databases">
        <title>Finished chromosome of genome of Oscillatoria acuminata PCC 6304.</title>
        <authorList>
            <consortium name="US DOE Joint Genome Institute"/>
            <person name="Gugger M."/>
            <person name="Coursin T."/>
            <person name="Rippka R."/>
            <person name="Tandeau De Marsac N."/>
            <person name="Huntemann M."/>
            <person name="Wei C.-L."/>
            <person name="Han J."/>
            <person name="Detter J.C."/>
            <person name="Han C."/>
            <person name="Tapia R."/>
            <person name="Davenport K."/>
            <person name="Daligault H."/>
            <person name="Erkkila T."/>
            <person name="Gu W."/>
            <person name="Munk A.C.C."/>
            <person name="Teshima H."/>
            <person name="Xu Y."/>
            <person name="Chain P."/>
            <person name="Chen A."/>
            <person name="Krypides N."/>
            <person name="Mavromatis K."/>
            <person name="Markowitz V."/>
            <person name="Szeto E."/>
            <person name="Ivanova N."/>
            <person name="Mikhailova N."/>
            <person name="Ovchinnikova G."/>
            <person name="Pagani I."/>
            <person name="Pati A."/>
            <person name="Goodwin L."/>
            <person name="Peters L."/>
            <person name="Pitluck S."/>
            <person name="Woyke T."/>
            <person name="Kerfeld C."/>
        </authorList>
    </citation>
    <scope>NUCLEOTIDE SEQUENCE [LARGE SCALE GENOMIC DNA]</scope>
    <source>
        <strain evidence="2 3">PCC 6304</strain>
    </source>
</reference>
<dbReference type="EMBL" id="CP003607">
    <property type="protein sequence ID" value="AFY83528.1"/>
    <property type="molecule type" value="Genomic_DNA"/>
</dbReference>
<dbReference type="RefSeq" id="WP_015150152.1">
    <property type="nucleotide sequence ID" value="NC_019693.1"/>
</dbReference>
<accession>K9TM94</accession>
<dbReference type="eggNOG" id="COG3291">
    <property type="taxonomic scope" value="Bacteria"/>
</dbReference>
<organism evidence="2 3">
    <name type="scientific">Oscillatoria acuminata PCC 6304</name>
    <dbReference type="NCBI Taxonomy" id="56110"/>
    <lineage>
        <taxon>Bacteria</taxon>
        <taxon>Bacillati</taxon>
        <taxon>Cyanobacteriota</taxon>
        <taxon>Cyanophyceae</taxon>
        <taxon>Oscillatoriophycideae</taxon>
        <taxon>Oscillatoriales</taxon>
        <taxon>Oscillatoriaceae</taxon>
        <taxon>Oscillatoria</taxon>
    </lineage>
</organism>
<dbReference type="Proteomes" id="UP000010367">
    <property type="component" value="Chromosome"/>
</dbReference>
<sequence length="393" mass="41418">MTVFIALNDNNTLVAFNANNPTQTSSVGVTGIEGTLLGIDTRPANGLIYGITTTNNIYSIDPQSLGFTIDANGALNNTMTPATVSATLVSTLSQPFEGGTVSGVDFNPVPDRLRLVGENNQNFRINVDTGAVIVDGTLAFAADDPNGAVNPTISASGYTNSFAGTTSTQLYNIDTQLNTLLLQNPPNDGTLVTIGNLGVDFGNLAGFDIVSGGMAGENAAFAVANSMLYSIDLTNGQASSLGMIGGNTGLNVQGLATVPTSTFRDTITGETEFNPAQYLASHPDLIAAFGYNLAAAAQHYDMFGMAENRALDTFDEVRYLASYADLIQVIGFNPELATEHFVVFGADEGRVTNLFNPVNYLNTYADLRAAFGNDLMAATQHYIQNGFDEGRVF</sequence>
<dbReference type="InterPro" id="IPR011044">
    <property type="entry name" value="Quino_amine_DH_bsu"/>
</dbReference>
<dbReference type="STRING" id="56110.Oscil6304_3990"/>
<dbReference type="InterPro" id="IPR025507">
    <property type="entry name" value="DUF4394"/>
</dbReference>
<dbReference type="eggNOG" id="COG2340">
    <property type="taxonomic scope" value="Bacteria"/>
</dbReference>
<dbReference type="AlphaFoldDB" id="K9TM94"/>
<dbReference type="KEGG" id="oac:Oscil6304_3990"/>
<proteinExistence type="predicted"/>
<dbReference type="Pfam" id="PF14339">
    <property type="entry name" value="DUF4394"/>
    <property type="match status" value="1"/>
</dbReference>
<evidence type="ECO:0000313" key="3">
    <source>
        <dbReference type="Proteomes" id="UP000010367"/>
    </source>
</evidence>
<evidence type="ECO:0000259" key="1">
    <source>
        <dbReference type="Pfam" id="PF14339"/>
    </source>
</evidence>
<dbReference type="PATRIC" id="fig|56110.3.peg.4826"/>
<feature type="domain" description="DUF4394" evidence="1">
    <location>
        <begin position="12"/>
        <end position="256"/>
    </location>
</feature>
<name>K9TM94_9CYAN</name>
<protein>
    <recommendedName>
        <fullName evidence="1">DUF4394 domain-containing protein</fullName>
    </recommendedName>
</protein>
<dbReference type="OrthoDB" id="9770043at2"/>